<dbReference type="AlphaFoldDB" id="A0AA39TWG4"/>
<name>A0AA39TWG4_9PEZI</name>
<dbReference type="PANTHER" id="PTHR24148">
    <property type="entry name" value="ANKYRIN REPEAT DOMAIN-CONTAINING PROTEIN 39 HOMOLOG-RELATED"/>
    <property type="match status" value="1"/>
</dbReference>
<proteinExistence type="predicted"/>
<accession>A0AA39TWG4</accession>
<keyword evidence="3" id="KW-1185">Reference proteome</keyword>
<dbReference type="PANTHER" id="PTHR24148:SF73">
    <property type="entry name" value="HET DOMAIN PROTEIN (AFU_ORTHOLOGUE AFUA_8G01020)"/>
    <property type="match status" value="1"/>
</dbReference>
<dbReference type="Pfam" id="PF06985">
    <property type="entry name" value="HET"/>
    <property type="match status" value="1"/>
</dbReference>
<sequence length="647" mass="71976">MMIPIYQLPVPVSSTFHHRPLADRRHIRLLRLHPGHYALRKDAPWLIEYEIVHVSLDAAPLFEAVSYVWGSSKKTQLIRLLPASRTLAVTDALTQVLAHLNKTSTTGYLWIDQLCVNQDDELERNHQVSMMGEIYSKAKRTLVWLGEPDADSNLVLGTLDIVGDRSKDFAFRRNRKEAEAQGKRDVTRLRTHLQHAIPSTCSVHGTTKADMMDMDGPADEQDDYCHQCFEEAATDRVKAACRVMNRPWFNRCWIVQEVLLAKEVYMTIGDSRLSPRDFHRCIYANLCAPKSPSSSFNTIEHYGADDEPPGLRPLSFLTYFWDSLDNSAIPAFSCILDDLRDGLASGYFKATDPRDVIYAFLGLHPRATELITPHYSWSVEDVYVDAAMAVVEETGDLGLLGICDSLYYQPTTTTLPSWVPDWSQANRLSSLFGPGRDMGFSACGPFKHVAAAVQAGGRGPRARSLAVMGTPIDRITYIHPQQYPRERPGCLVRNAADTGRRDSQTPDYLELAKTAEQLTAAAARSSQQFAPVTLGRTLNLLLAKEQRFPDDHYQYTWREREEILYYAAGRQIARGSVGEALALVPAPTAVGDGIWLLRGCPAPVVLRPVTAADGGGAYVLVGACYYEGVMQGQQARLLEGACGVELV</sequence>
<evidence type="ECO:0000313" key="3">
    <source>
        <dbReference type="Proteomes" id="UP001175001"/>
    </source>
</evidence>
<protein>
    <submittedName>
        <fullName evidence="2">Heterokaryon incompatibility protein 6</fullName>
    </submittedName>
</protein>
<gene>
    <name evidence="2" type="primary">het-6_15</name>
    <name evidence="2" type="ORF">DIS24_g12074</name>
</gene>
<comment type="caution">
    <text evidence="2">The sequence shown here is derived from an EMBL/GenBank/DDBJ whole genome shotgun (WGS) entry which is preliminary data.</text>
</comment>
<organism evidence="2 3">
    <name type="scientific">Lasiodiplodia hormozganensis</name>
    <dbReference type="NCBI Taxonomy" id="869390"/>
    <lineage>
        <taxon>Eukaryota</taxon>
        <taxon>Fungi</taxon>
        <taxon>Dikarya</taxon>
        <taxon>Ascomycota</taxon>
        <taxon>Pezizomycotina</taxon>
        <taxon>Dothideomycetes</taxon>
        <taxon>Dothideomycetes incertae sedis</taxon>
        <taxon>Botryosphaeriales</taxon>
        <taxon>Botryosphaeriaceae</taxon>
        <taxon>Lasiodiplodia</taxon>
    </lineage>
</organism>
<feature type="domain" description="Heterokaryon incompatibility" evidence="1">
    <location>
        <begin position="62"/>
        <end position="257"/>
    </location>
</feature>
<evidence type="ECO:0000259" key="1">
    <source>
        <dbReference type="Pfam" id="PF06985"/>
    </source>
</evidence>
<dbReference type="EMBL" id="JAUJDW010000220">
    <property type="protein sequence ID" value="KAK0610298.1"/>
    <property type="molecule type" value="Genomic_DNA"/>
</dbReference>
<dbReference type="InterPro" id="IPR010730">
    <property type="entry name" value="HET"/>
</dbReference>
<evidence type="ECO:0000313" key="2">
    <source>
        <dbReference type="EMBL" id="KAK0610298.1"/>
    </source>
</evidence>
<dbReference type="Proteomes" id="UP001175001">
    <property type="component" value="Unassembled WGS sequence"/>
</dbReference>
<dbReference type="InterPro" id="IPR052895">
    <property type="entry name" value="HetReg/Transcr_Mod"/>
</dbReference>
<reference evidence="2" key="1">
    <citation type="submission" date="2023-06" db="EMBL/GenBank/DDBJ databases">
        <title>Multi-omics analyses reveal the molecular pathogenesis toolkit of Lasiodiplodia hormozganensis, a cross-kingdom pathogen.</title>
        <authorList>
            <person name="Felix C."/>
            <person name="Meneses R."/>
            <person name="Goncalves M.F.M."/>
            <person name="Tilleman L."/>
            <person name="Duarte A.S."/>
            <person name="Jorrin-Novo J.V."/>
            <person name="Van De Peer Y."/>
            <person name="Deforce D."/>
            <person name="Van Nieuwerburgh F."/>
            <person name="Esteves A.C."/>
            <person name="Alves A."/>
        </authorList>
    </citation>
    <scope>NUCLEOTIDE SEQUENCE</scope>
    <source>
        <strain evidence="2">CBS 339.90</strain>
    </source>
</reference>